<name>A0AAX3BCM4_9SPIR</name>
<dbReference type="Gene3D" id="2.60.40.3620">
    <property type="match status" value="1"/>
</dbReference>
<evidence type="ECO:0000313" key="3">
    <source>
        <dbReference type="Proteomes" id="UP001056539"/>
    </source>
</evidence>
<dbReference type="Gene3D" id="2.60.40.10">
    <property type="entry name" value="Immunoglobulins"/>
    <property type="match status" value="1"/>
</dbReference>
<dbReference type="InterPro" id="IPR036116">
    <property type="entry name" value="FN3_sf"/>
</dbReference>
<dbReference type="RefSeq" id="WP_271435087.1">
    <property type="nucleotide sequence ID" value="NZ_CP073355.1"/>
</dbReference>
<protein>
    <submittedName>
        <fullName evidence="2">Chitobiase/beta-hexosaminidase C-terminal domain-containing protein</fullName>
    </submittedName>
</protein>
<dbReference type="AlphaFoldDB" id="A0AAX3BCM4"/>
<dbReference type="KEGG" id="taqu:KDW03_10815"/>
<keyword evidence="3" id="KW-1185">Reference proteome</keyword>
<reference evidence="2" key="2">
    <citation type="submission" date="2022-06" db="EMBL/GenBank/DDBJ databases">
        <title>Thermospira aquatica gen. nov., sp. nov.</title>
        <authorList>
            <person name="Ben Ali Gam Z."/>
            <person name="Labat M."/>
        </authorList>
    </citation>
    <scope>NUCLEOTIDE SEQUENCE</scope>
    <source>
        <strain evidence="2">F1F22</strain>
    </source>
</reference>
<dbReference type="SUPFAM" id="SSF49265">
    <property type="entry name" value="Fibronectin type III"/>
    <property type="match status" value="1"/>
</dbReference>
<evidence type="ECO:0000313" key="2">
    <source>
        <dbReference type="EMBL" id="URA09955.1"/>
    </source>
</evidence>
<dbReference type="PROSITE" id="PS50853">
    <property type="entry name" value="FN3"/>
    <property type="match status" value="1"/>
</dbReference>
<dbReference type="InterPro" id="IPR003961">
    <property type="entry name" value="FN3_dom"/>
</dbReference>
<dbReference type="InterPro" id="IPR013783">
    <property type="entry name" value="Ig-like_fold"/>
</dbReference>
<dbReference type="Proteomes" id="UP001056539">
    <property type="component" value="Chromosome"/>
</dbReference>
<feature type="domain" description="Fibronectin type-III" evidence="1">
    <location>
        <begin position="461"/>
        <end position="569"/>
    </location>
</feature>
<proteinExistence type="predicted"/>
<organism evidence="2 3">
    <name type="scientific">Thermospira aquatica</name>
    <dbReference type="NCBI Taxonomy" id="2828656"/>
    <lineage>
        <taxon>Bacteria</taxon>
        <taxon>Pseudomonadati</taxon>
        <taxon>Spirochaetota</taxon>
        <taxon>Spirochaetia</taxon>
        <taxon>Brevinematales</taxon>
        <taxon>Thermospiraceae</taxon>
        <taxon>Thermospira</taxon>
    </lineage>
</organism>
<reference evidence="2" key="1">
    <citation type="submission" date="2021-04" db="EMBL/GenBank/DDBJ databases">
        <authorList>
            <person name="Postec A."/>
        </authorList>
    </citation>
    <scope>NUCLEOTIDE SEQUENCE</scope>
    <source>
        <strain evidence="2">F1F22</strain>
    </source>
</reference>
<evidence type="ECO:0000259" key="1">
    <source>
        <dbReference type="PROSITE" id="PS50853"/>
    </source>
</evidence>
<dbReference type="InterPro" id="IPR059177">
    <property type="entry name" value="GH29D-like_dom"/>
</dbReference>
<dbReference type="EMBL" id="CP073355">
    <property type="protein sequence ID" value="URA09955.1"/>
    <property type="molecule type" value="Genomic_DNA"/>
</dbReference>
<gene>
    <name evidence="2" type="ORF">KDW03_10815</name>
</gene>
<accession>A0AAX3BCM4</accession>
<sequence length="698" mass="74980">MRFKIVWLVSLFVIMGCTSLGEKGAENFPELVTTDETTQTTIRWISPTNLQIFNTLTIPVEISVSAISNVDFLIVLWCSGNKTVTNFKGYDIGKKTEFSHKTNILLLDEGTYYMWTKIILEGNISVTSQPIIIQAYTNLNRASAPVFSPLPGQSANPITLTLSSTTSGAVIFWTTNNWQKVASGTTPVTLSLGFGSYEVKAYATKEGYLQSDTVVGSYTISVAAPQAFPPAGSYDTSQTITFSSATTGATIFWTIDNWTNLSSSSLNLSSGVYTVQAYATKDGHFSSTNQWEYIISSSGVASPVFSPSGGTYDTETLVSATTATEGANIYLSTNGSEWLATNRILLPQGSWNLSAYAEKDGAFSLTNTKSYTITVTRVATPAFTPNGGSYPTNITVNITCATSGASLFWSTNGGNSWYSSTSVLFGPGMYLLMAYATKAGLTTSLTNTATYTIEDTTPPVAGGTIQISNIQASSAFVYWPAATDNATAQTFLQYLLVYANDSTLIDTLDEVTNPSAGVSQIGWTENMTSTTLSSLTQNTLYFVNVAVRDTSGNTALYTTTPVSFTTSSSSTPDGLLTIIFSNWNENRTLYIPGDHNSWDPNSITLSHTAGETSMLSLSNTVTTTVIGQGSSSTEIEFKIINNPNWVDQWSFTSWTRVGPIALYDSGKQIAIACDNNDVVTVLFDVGNSTVKATVEARP</sequence>
<dbReference type="Pfam" id="PF13290">
    <property type="entry name" value="CHB_HEX_C_1"/>
    <property type="match status" value="1"/>
</dbReference>
<dbReference type="PROSITE" id="PS51257">
    <property type="entry name" value="PROKAR_LIPOPROTEIN"/>
    <property type="match status" value="1"/>
</dbReference>